<evidence type="ECO:0000256" key="1">
    <source>
        <dbReference type="SAM" id="MobiDB-lite"/>
    </source>
</evidence>
<evidence type="ECO:0008006" key="4">
    <source>
        <dbReference type="Google" id="ProtNLM"/>
    </source>
</evidence>
<feature type="compositionally biased region" description="Low complexity" evidence="1">
    <location>
        <begin position="329"/>
        <end position="348"/>
    </location>
</feature>
<proteinExistence type="predicted"/>
<dbReference type="EMBL" id="JAYJJR010000005">
    <property type="protein sequence ID" value="MEB3021278.1"/>
    <property type="molecule type" value="Genomic_DNA"/>
</dbReference>
<dbReference type="RefSeq" id="WP_225406338.1">
    <property type="nucleotide sequence ID" value="NZ_JAYJJR010000005.1"/>
</dbReference>
<keyword evidence="3" id="KW-1185">Reference proteome</keyword>
<comment type="caution">
    <text evidence="2">The sequence shown here is derived from an EMBL/GenBank/DDBJ whole genome shotgun (WGS) entry which is preliminary data.</text>
</comment>
<evidence type="ECO:0000313" key="2">
    <source>
        <dbReference type="EMBL" id="MEB3021278.1"/>
    </source>
</evidence>
<accession>A0ABU5XG68</accession>
<reference evidence="2 3" key="1">
    <citation type="submission" date="2023-12" db="EMBL/GenBank/DDBJ databases">
        <title>Description of new species of Mycobacterium terrae complex isolated from sewage at the Sao Paulo Zoological Park Foundation in Brazil.</title>
        <authorList>
            <person name="Romagnoli C.L."/>
            <person name="Conceicao E.C."/>
            <person name="Machado E."/>
            <person name="Barreto L.B.P.F."/>
            <person name="Sharma A."/>
            <person name="Silva N.M."/>
            <person name="Marques L.E."/>
            <person name="Juliana M.A."/>
            <person name="Lourenco M.C.S."/>
            <person name="Digiampietri L.A."/>
            <person name="Suffys P.N."/>
            <person name="Viana-Niero C."/>
        </authorList>
    </citation>
    <scope>NUCLEOTIDE SEQUENCE [LARGE SCALE GENOMIC DNA]</scope>
    <source>
        <strain evidence="2 3">MYC098</strain>
    </source>
</reference>
<sequence length="451" mass="48832">MTPTEIATASDSSLSILPPAQAPSVAARQMLLAHAEMMQTAHQLAVGMVRTEMVPKRFQGSDKAHDATAAILYGAELGLNPIQSLQRIIPIHGMPSLESRTMVALLKSRGYKIKTIEQSAEAVTVQGIDLDGEVYESTWTIERARVAGYVPEPAGPESLKRPNVKTDWAGETKSGRNGSYHVVTGNMKYITDPQAMLKAKAQSEICREMAPDVLLGISYTSEELQSENWDSDLARQQVRVPSGRGAVVTVDEIMTDVAPPVPDLPDRTAELAAARQRAKAHMEAGTMPDPNEDLDAAEAYAEFYMRPDEALAYLAGGDGVVEPAEDAAQEAAPAPEQVAEPEPAAAEPEPAPAPEPAPEPVKAAKTQTRKALEKRLFKLLSDAEITVENREDRLIVYRFIVGRDTIGSTDDLNDVEVAKVCDVLYEWARAKVLNDKVTEILNSATLAQDDA</sequence>
<organism evidence="2 3">
    <name type="scientific">[Mycobacterium] crassicus</name>
    <dbReference type="NCBI Taxonomy" id="2872309"/>
    <lineage>
        <taxon>Bacteria</taxon>
        <taxon>Bacillati</taxon>
        <taxon>Actinomycetota</taxon>
        <taxon>Actinomycetes</taxon>
        <taxon>Mycobacteriales</taxon>
        <taxon>Mycobacteriaceae</taxon>
        <taxon>Mycolicibacter</taxon>
    </lineage>
</organism>
<name>A0ABU5XG68_9MYCO</name>
<gene>
    <name evidence="2" type="ORF">K6T79_09490</name>
</gene>
<dbReference type="Proteomes" id="UP001299596">
    <property type="component" value="Unassembled WGS sequence"/>
</dbReference>
<feature type="compositionally biased region" description="Pro residues" evidence="1">
    <location>
        <begin position="349"/>
        <end position="359"/>
    </location>
</feature>
<feature type="region of interest" description="Disordered" evidence="1">
    <location>
        <begin position="325"/>
        <end position="367"/>
    </location>
</feature>
<protein>
    <recommendedName>
        <fullName evidence="4">RecT-like ssDNA binding protein</fullName>
    </recommendedName>
</protein>
<evidence type="ECO:0000313" key="3">
    <source>
        <dbReference type="Proteomes" id="UP001299596"/>
    </source>
</evidence>